<keyword evidence="2" id="KW-1185">Reference proteome</keyword>
<accession>A0A366XRR3</accession>
<organism evidence="1 2">
    <name type="scientific">Bacillus taeanensis</name>
    <dbReference type="NCBI Taxonomy" id="273032"/>
    <lineage>
        <taxon>Bacteria</taxon>
        <taxon>Bacillati</taxon>
        <taxon>Bacillota</taxon>
        <taxon>Bacilli</taxon>
        <taxon>Bacillales</taxon>
        <taxon>Bacillaceae</taxon>
        <taxon>Bacillus</taxon>
    </lineage>
</organism>
<evidence type="ECO:0000313" key="1">
    <source>
        <dbReference type="EMBL" id="RBW68587.1"/>
    </source>
</evidence>
<dbReference type="EMBL" id="QOCW01000018">
    <property type="protein sequence ID" value="RBW68587.1"/>
    <property type="molecule type" value="Genomic_DNA"/>
</dbReference>
<name>A0A366XRR3_9BACI</name>
<dbReference type="AlphaFoldDB" id="A0A366XRR3"/>
<sequence length="127" mass="14317">MKIRLENGLPIAELEITHNGKTIVLENVLLDTGCAATIFDTDLLAEIDVELDIINGKSKRMYGVGGYSELCYEQNVKNVEIDGQKLDLFLMQLGMTKDLYDFDGILGIDFMLKTGMMIDFKELVIKY</sequence>
<dbReference type="InterPro" id="IPR021109">
    <property type="entry name" value="Peptidase_aspartic_dom_sf"/>
</dbReference>
<dbReference type="OrthoDB" id="2735601at2"/>
<comment type="caution">
    <text evidence="1">The sequence shown here is derived from an EMBL/GenBank/DDBJ whole genome shotgun (WGS) entry which is preliminary data.</text>
</comment>
<dbReference type="Proteomes" id="UP000253314">
    <property type="component" value="Unassembled WGS sequence"/>
</dbReference>
<proteinExistence type="predicted"/>
<dbReference type="SUPFAM" id="SSF50630">
    <property type="entry name" value="Acid proteases"/>
    <property type="match status" value="1"/>
</dbReference>
<dbReference type="RefSeq" id="WP_113807007.1">
    <property type="nucleotide sequence ID" value="NZ_QOCW01000018.1"/>
</dbReference>
<evidence type="ECO:0008006" key="3">
    <source>
        <dbReference type="Google" id="ProtNLM"/>
    </source>
</evidence>
<protein>
    <recommendedName>
        <fullName evidence="3">Aspartyl protease</fullName>
    </recommendedName>
</protein>
<gene>
    <name evidence="1" type="ORF">DS031_15615</name>
</gene>
<dbReference type="Gene3D" id="2.40.70.10">
    <property type="entry name" value="Acid Proteases"/>
    <property type="match status" value="1"/>
</dbReference>
<reference evidence="1 2" key="1">
    <citation type="submission" date="2018-07" db="EMBL/GenBank/DDBJ databases">
        <title>Lottiidibacillus patelloidae gen. nov., sp. nov., isolated from the intestinal tract of a marine limpet and the reclassification of B. taeanensis BH030017T, B. algicola KMM 3737T and B. hwajinpoensis SW-72T as genus Lottiidibacillus.</title>
        <authorList>
            <person name="Liu R."/>
            <person name="Huang Z."/>
        </authorList>
    </citation>
    <scope>NUCLEOTIDE SEQUENCE [LARGE SCALE GENOMIC DNA]</scope>
    <source>
        <strain evidence="1 2">BH030017</strain>
    </source>
</reference>
<evidence type="ECO:0000313" key="2">
    <source>
        <dbReference type="Proteomes" id="UP000253314"/>
    </source>
</evidence>